<dbReference type="AlphaFoldDB" id="A0A518I0B3"/>
<reference evidence="2 3" key="1">
    <citation type="submission" date="2019-03" db="EMBL/GenBank/DDBJ databases">
        <title>Deep-cultivation of Planctomycetes and their phenomic and genomic characterization uncovers novel biology.</title>
        <authorList>
            <person name="Wiegand S."/>
            <person name="Jogler M."/>
            <person name="Boedeker C."/>
            <person name="Pinto D."/>
            <person name="Vollmers J."/>
            <person name="Rivas-Marin E."/>
            <person name="Kohn T."/>
            <person name="Peeters S.H."/>
            <person name="Heuer A."/>
            <person name="Rast P."/>
            <person name="Oberbeckmann S."/>
            <person name="Bunk B."/>
            <person name="Jeske O."/>
            <person name="Meyerdierks A."/>
            <person name="Storesund J.E."/>
            <person name="Kallscheuer N."/>
            <person name="Luecker S."/>
            <person name="Lage O.M."/>
            <person name="Pohl T."/>
            <person name="Merkel B.J."/>
            <person name="Hornburger P."/>
            <person name="Mueller R.-W."/>
            <person name="Bruemmer F."/>
            <person name="Labrenz M."/>
            <person name="Spormann A.M."/>
            <person name="Op den Camp H."/>
            <person name="Overmann J."/>
            <person name="Amann R."/>
            <person name="Jetten M.S.M."/>
            <person name="Mascher T."/>
            <person name="Medema M.H."/>
            <person name="Devos D.P."/>
            <person name="Kaster A.-K."/>
            <person name="Ovreas L."/>
            <person name="Rohde M."/>
            <person name="Galperin M.Y."/>
            <person name="Jogler C."/>
        </authorList>
    </citation>
    <scope>NUCLEOTIDE SEQUENCE [LARGE SCALE GENOMIC DNA]</scope>
    <source>
        <strain evidence="2 3">Enr13</strain>
    </source>
</reference>
<dbReference type="InterPro" id="IPR010093">
    <property type="entry name" value="SinI_DNA-bd"/>
</dbReference>
<dbReference type="PROSITE" id="PS51094">
    <property type="entry name" value="PTS_EIIA_TYPE_2"/>
    <property type="match status" value="1"/>
</dbReference>
<dbReference type="EMBL" id="CP037423">
    <property type="protein sequence ID" value="QDV46538.1"/>
    <property type="molecule type" value="Genomic_DNA"/>
</dbReference>
<evidence type="ECO:0000313" key="3">
    <source>
        <dbReference type="Proteomes" id="UP000319004"/>
    </source>
</evidence>
<dbReference type="Pfam" id="PF12728">
    <property type="entry name" value="HTH_17"/>
    <property type="match status" value="1"/>
</dbReference>
<dbReference type="Proteomes" id="UP000319004">
    <property type="component" value="Chromosome"/>
</dbReference>
<feature type="domain" description="PTS EIIA type-2" evidence="1">
    <location>
        <begin position="83"/>
        <end position="227"/>
    </location>
</feature>
<gene>
    <name evidence="2" type="ORF">Enr13x_64470</name>
</gene>
<accession>A0A518I0B3</accession>
<sequence>MEEFDLAQLAQYLHITPAKVEKMVLRGRLPGRKVGGQWRFNEAEIHHWLEDQIGASDDSVELERVQRVVDRMTDETQDRELHELCTVDTIEIPLRARTRGSVIRSMCDLVAASGMMWDAPAMAEAVKSREQMHPTALDCGVALLHPRRPQTSILADTVVGLAVSQAPIPFSDTGHMTDVFFLICSYDDSAHLRTLAKISRLIAMESFLNRLRACENPSEAWHCLQEADVLLSA</sequence>
<dbReference type="Pfam" id="PF00359">
    <property type="entry name" value="PTS_EIIA_2"/>
    <property type="match status" value="1"/>
</dbReference>
<keyword evidence="3" id="KW-1185">Reference proteome</keyword>
<dbReference type="InterPro" id="IPR016152">
    <property type="entry name" value="PTrfase/Anion_transptr"/>
</dbReference>
<dbReference type="RefSeq" id="WP_145219539.1">
    <property type="nucleotide sequence ID" value="NZ_CP037423.1"/>
</dbReference>
<dbReference type="InterPro" id="IPR041657">
    <property type="entry name" value="HTH_17"/>
</dbReference>
<proteinExistence type="predicted"/>
<dbReference type="NCBIfam" id="TIGR01764">
    <property type="entry name" value="excise"/>
    <property type="match status" value="1"/>
</dbReference>
<evidence type="ECO:0000313" key="2">
    <source>
        <dbReference type="EMBL" id="QDV46538.1"/>
    </source>
</evidence>
<dbReference type="PANTHER" id="PTHR47738:SF1">
    <property type="entry name" value="NITROGEN REGULATORY PROTEIN"/>
    <property type="match status" value="1"/>
</dbReference>
<protein>
    <submittedName>
        <fullName evidence="2">PTS system 2-O-a-mannosyl-D-glycerate specific transporter subunit IIABC</fullName>
    </submittedName>
</protein>
<dbReference type="Gene3D" id="3.40.930.10">
    <property type="entry name" value="Mannitol-specific EII, Chain A"/>
    <property type="match status" value="1"/>
</dbReference>
<dbReference type="KEGG" id="snep:Enr13x_64470"/>
<organism evidence="2 3">
    <name type="scientific">Stieleria neptunia</name>
    <dbReference type="NCBI Taxonomy" id="2527979"/>
    <lineage>
        <taxon>Bacteria</taxon>
        <taxon>Pseudomonadati</taxon>
        <taxon>Planctomycetota</taxon>
        <taxon>Planctomycetia</taxon>
        <taxon>Pirellulales</taxon>
        <taxon>Pirellulaceae</taxon>
        <taxon>Stieleria</taxon>
    </lineage>
</organism>
<dbReference type="PANTHER" id="PTHR47738">
    <property type="entry name" value="PTS SYSTEM FRUCTOSE-LIKE EIIA COMPONENT-RELATED"/>
    <property type="match status" value="1"/>
</dbReference>
<evidence type="ECO:0000259" key="1">
    <source>
        <dbReference type="PROSITE" id="PS51094"/>
    </source>
</evidence>
<dbReference type="OrthoDB" id="289331at2"/>
<dbReference type="GO" id="GO:0030295">
    <property type="term" value="F:protein kinase activator activity"/>
    <property type="evidence" value="ECO:0007669"/>
    <property type="project" value="TreeGrafter"/>
</dbReference>
<name>A0A518I0B3_9BACT</name>
<dbReference type="InterPro" id="IPR002178">
    <property type="entry name" value="PTS_EIIA_type-2_dom"/>
</dbReference>
<dbReference type="InterPro" id="IPR051541">
    <property type="entry name" value="PTS_SugarTrans_NitroReg"/>
</dbReference>
<dbReference type="GO" id="GO:0003677">
    <property type="term" value="F:DNA binding"/>
    <property type="evidence" value="ECO:0007669"/>
    <property type="project" value="InterPro"/>
</dbReference>
<dbReference type="SUPFAM" id="SSF55804">
    <property type="entry name" value="Phoshotransferase/anion transport protein"/>
    <property type="match status" value="1"/>
</dbReference>